<dbReference type="Pfam" id="PF06259">
    <property type="entry name" value="Abhydrolase_8"/>
    <property type="match status" value="1"/>
</dbReference>
<evidence type="ECO:0000313" key="3">
    <source>
        <dbReference type="Proteomes" id="UP001050808"/>
    </source>
</evidence>
<reference evidence="2" key="1">
    <citation type="submission" date="2024-05" db="EMBL/GenBank/DDBJ databases">
        <title>Whole genome shotgun sequence of Streptomyces violascens NBRC 12920.</title>
        <authorList>
            <person name="Komaki H."/>
            <person name="Tamura T."/>
        </authorList>
    </citation>
    <scope>NUCLEOTIDE SEQUENCE</scope>
    <source>
        <strain evidence="2">NBRC 12920</strain>
    </source>
</reference>
<keyword evidence="3" id="KW-1185">Reference proteome</keyword>
<organism evidence="2 3">
    <name type="scientific">Streptomyces violascens</name>
    <dbReference type="NCBI Taxonomy" id="67381"/>
    <lineage>
        <taxon>Bacteria</taxon>
        <taxon>Bacillati</taxon>
        <taxon>Actinomycetota</taxon>
        <taxon>Actinomycetes</taxon>
        <taxon>Kitasatosporales</taxon>
        <taxon>Streptomycetaceae</taxon>
        <taxon>Streptomyces</taxon>
    </lineage>
</organism>
<dbReference type="EMBL" id="BNDY01000011">
    <property type="protein sequence ID" value="GHI39056.1"/>
    <property type="molecule type" value="Genomic_DNA"/>
</dbReference>
<evidence type="ECO:0000259" key="1">
    <source>
        <dbReference type="Pfam" id="PF06259"/>
    </source>
</evidence>
<dbReference type="InterPro" id="IPR010427">
    <property type="entry name" value="DUF1023"/>
</dbReference>
<dbReference type="RefSeq" id="WP_189964359.1">
    <property type="nucleotide sequence ID" value="NZ_BMUA01000010.1"/>
</dbReference>
<comment type="caution">
    <text evidence="2">The sequence shown here is derived from an EMBL/GenBank/DDBJ whole genome shotgun (WGS) entry which is preliminary data.</text>
</comment>
<evidence type="ECO:0000313" key="2">
    <source>
        <dbReference type="EMBL" id="GHI39056.1"/>
    </source>
</evidence>
<dbReference type="InterPro" id="IPR029058">
    <property type="entry name" value="AB_hydrolase_fold"/>
</dbReference>
<proteinExistence type="predicted"/>
<dbReference type="SUPFAM" id="SSF53474">
    <property type="entry name" value="alpha/beta-Hydrolases"/>
    <property type="match status" value="1"/>
</dbReference>
<gene>
    <name evidence="2" type="ORF">Sviol_34640</name>
</gene>
<accession>A0ABQ3QP50</accession>
<dbReference type="Proteomes" id="UP001050808">
    <property type="component" value="Unassembled WGS sequence"/>
</dbReference>
<feature type="domain" description="DUF1023" evidence="1">
    <location>
        <begin position="148"/>
        <end position="316"/>
    </location>
</feature>
<dbReference type="Gene3D" id="3.40.50.1820">
    <property type="entry name" value="alpha/beta hydrolase"/>
    <property type="match status" value="1"/>
</dbReference>
<name>A0ABQ3QP50_9ACTN</name>
<protein>
    <recommendedName>
        <fullName evidence="1">DUF1023 domain-containing protein</fullName>
    </recommendedName>
</protein>
<sequence>MRGPYCRSVAAPPNHGTPKQNAEWWKSLSAEERSAYLSVHPDTIGALNGLPADVRDEANRSILTEKRAQDQLELASIPSEPGNKYTYITSGGLATKVYTDEWVAWNNKYGDRRDQLTDAVKAMGQIQKRYDNYNGDSTTRPYLLGFDDKKLGHVIMSIGNPDTADNVATYVPGTGANLAEIDGAIHRAEQLQTKAAATDPLHTTASIMWLGYDAPQDVMGDARDPKFADAAKDPLSDFLTGVDAAHGGNVNSTVIGHSYGSLVAGEALRDHPDIPVDNAIMVGSPGVGVNHAKDLNIPADHVWAATAKNDLINLAPPPAGFLAPLNPKEYMHLFDDHSILYGNDPTSDDFGGQTFHVADGKLPGADGFMPAHSQYWEGESLANMATIATGGKP</sequence>